<accession>A0ABS7D318</accession>
<gene>
    <name evidence="1" type="ORF">K0T92_06140</name>
</gene>
<name>A0ABS7D318_9BACL</name>
<sequence>MGTILTEVEQWLSQRPRWLQHAAHLLMQNNNLLTEDNYRELVLLCKVEARLIDSEVKPRSIIAGSLSAKESSLHLRLDAINSIKGISALNPRNPLKFQSPLSIVYGQNGSGKSSYVRLLKHISGAKKPGKLMGNVYAQEQQPQDCSLAITKDGTNHEINWTPDQGALNELRTFQLYDTDCANVYVNDENEVAYEPWILLFFSQLTEACLKVGQALKQEMEIISLTKLIPLEGSSGTKAVLWLN</sequence>
<evidence type="ECO:0000313" key="1">
    <source>
        <dbReference type="EMBL" id="MBW7474317.1"/>
    </source>
</evidence>
<reference evidence="1 2" key="1">
    <citation type="submission" date="2021-07" db="EMBL/GenBank/DDBJ databases">
        <title>Paenibacillus radiodurans sp. nov., isolated from the southeastern edge of Tengger Desert.</title>
        <authorList>
            <person name="Zhang G."/>
        </authorList>
    </citation>
    <scope>NUCLEOTIDE SEQUENCE [LARGE SCALE GENOMIC DNA]</scope>
    <source>
        <strain evidence="1 2">DT7-4</strain>
    </source>
</reference>
<dbReference type="EMBL" id="JAHZIJ010000002">
    <property type="protein sequence ID" value="MBW7474317.1"/>
    <property type="molecule type" value="Genomic_DNA"/>
</dbReference>
<protein>
    <recommendedName>
        <fullName evidence="3">Rad50/SbcC-type AAA domain-containing protein</fullName>
    </recommendedName>
</protein>
<dbReference type="Proteomes" id="UP000812277">
    <property type="component" value="Unassembled WGS sequence"/>
</dbReference>
<comment type="caution">
    <text evidence="1">The sequence shown here is derived from an EMBL/GenBank/DDBJ whole genome shotgun (WGS) entry which is preliminary data.</text>
</comment>
<evidence type="ECO:0008006" key="3">
    <source>
        <dbReference type="Google" id="ProtNLM"/>
    </source>
</evidence>
<dbReference type="RefSeq" id="WP_219871538.1">
    <property type="nucleotide sequence ID" value="NZ_JAHZIJ010000002.1"/>
</dbReference>
<dbReference type="Gene3D" id="3.40.50.300">
    <property type="entry name" value="P-loop containing nucleotide triphosphate hydrolases"/>
    <property type="match status" value="1"/>
</dbReference>
<evidence type="ECO:0000313" key="2">
    <source>
        <dbReference type="Proteomes" id="UP000812277"/>
    </source>
</evidence>
<proteinExistence type="predicted"/>
<keyword evidence="2" id="KW-1185">Reference proteome</keyword>
<dbReference type="InterPro" id="IPR027417">
    <property type="entry name" value="P-loop_NTPase"/>
</dbReference>
<organism evidence="1 2">
    <name type="scientific">Paenibacillus oenotherae</name>
    <dbReference type="NCBI Taxonomy" id="1435645"/>
    <lineage>
        <taxon>Bacteria</taxon>
        <taxon>Bacillati</taxon>
        <taxon>Bacillota</taxon>
        <taxon>Bacilli</taxon>
        <taxon>Bacillales</taxon>
        <taxon>Paenibacillaceae</taxon>
        <taxon>Paenibacillus</taxon>
    </lineage>
</organism>